<evidence type="ECO:0000256" key="1">
    <source>
        <dbReference type="ARBA" id="ARBA00004141"/>
    </source>
</evidence>
<evidence type="ECO:0000256" key="5">
    <source>
        <dbReference type="ARBA" id="ARBA00023136"/>
    </source>
</evidence>
<feature type="transmembrane region" description="Helical" evidence="7">
    <location>
        <begin position="102"/>
        <end position="123"/>
    </location>
</feature>
<dbReference type="RefSeq" id="XP_032809705.1">
    <property type="nucleotide sequence ID" value="XM_032953814.1"/>
</dbReference>
<dbReference type="GO" id="GO:0015171">
    <property type="term" value="F:amino acid transmembrane transporter activity"/>
    <property type="evidence" value="ECO:0007669"/>
    <property type="project" value="TreeGrafter"/>
</dbReference>
<keyword evidence="4 7" id="KW-1133">Transmembrane helix</keyword>
<dbReference type="GeneID" id="116942186"/>
<feature type="transmembrane region" description="Helical" evidence="7">
    <location>
        <begin position="391"/>
        <end position="412"/>
    </location>
</feature>
<keyword evidence="2" id="KW-0813">Transport</keyword>
<dbReference type="RefSeq" id="XP_032809704.1">
    <property type="nucleotide sequence ID" value="XM_032953813.1"/>
</dbReference>
<dbReference type="Pfam" id="PF13906">
    <property type="entry name" value="AA_permease_C"/>
    <property type="match status" value="1"/>
</dbReference>
<keyword evidence="5 7" id="KW-0472">Membrane</keyword>
<keyword evidence="9" id="KW-1185">Reference proteome</keyword>
<proteinExistence type="predicted"/>
<evidence type="ECO:0000256" key="2">
    <source>
        <dbReference type="ARBA" id="ARBA00022448"/>
    </source>
</evidence>
<dbReference type="GO" id="GO:0005886">
    <property type="term" value="C:plasma membrane"/>
    <property type="evidence" value="ECO:0007669"/>
    <property type="project" value="TreeGrafter"/>
</dbReference>
<dbReference type="FunFam" id="1.20.1740.10:FF:000010">
    <property type="entry name" value="probable cationic amino acid transporter"/>
    <property type="match status" value="1"/>
</dbReference>
<feature type="domain" description="Cationic amino acid transporter C-terminal" evidence="8">
    <location>
        <begin position="548"/>
        <end position="598"/>
    </location>
</feature>
<dbReference type="InterPro" id="IPR002293">
    <property type="entry name" value="AA/rel_permease1"/>
</dbReference>
<dbReference type="CTD" id="6545"/>
<dbReference type="RefSeq" id="XP_032809706.1">
    <property type="nucleotide sequence ID" value="XM_032953815.1"/>
</dbReference>
<dbReference type="PANTHER" id="PTHR43243">
    <property type="entry name" value="INNER MEMBRANE TRANSPORTER YGJI-RELATED"/>
    <property type="match status" value="1"/>
</dbReference>
<evidence type="ECO:0000313" key="9">
    <source>
        <dbReference type="Proteomes" id="UP001318040"/>
    </source>
</evidence>
<evidence type="ECO:0000256" key="4">
    <source>
        <dbReference type="ARBA" id="ARBA00022989"/>
    </source>
</evidence>
<organism evidence="9 12">
    <name type="scientific">Petromyzon marinus</name>
    <name type="common">Sea lamprey</name>
    <dbReference type="NCBI Taxonomy" id="7757"/>
    <lineage>
        <taxon>Eukaryota</taxon>
        <taxon>Metazoa</taxon>
        <taxon>Chordata</taxon>
        <taxon>Craniata</taxon>
        <taxon>Vertebrata</taxon>
        <taxon>Cyclostomata</taxon>
        <taxon>Hyperoartia</taxon>
        <taxon>Petromyzontiformes</taxon>
        <taxon>Petromyzontidae</taxon>
        <taxon>Petromyzon</taxon>
    </lineage>
</organism>
<sequence>MSSRWAPWEGVVRTCQRMARTKTLDADLMETSLTRCLSTLDLTLLGLGGMVGSGLYVLTGTVAKSMAGPAVIISFLLAGLASMLAALCYAEFGARAPRAGSAYLYTYMTMGEVWAFMIGWNVVLEYMIGGAAVARAWSGYFDAIFEHKIQNFTLTHVASWDVPFLAHYPDFLACGILFIATILVSFGTKVSSWINHLFAVISMGAILFILVFGFTLADPQNYSKKEGGFAPYGFSGIMTGTATCFFAFVGFDVIASSSEEARDPSRSVPVATALSLVLATLAYTLVATVLTLMVPWHSLVPESALSDAFSRRGHPWAGFIVSTGSICAMNTVLLSSLFSLPRIIYAMADDGLFFSVFSHLHAVTKVPVNAIVVFGTLTAVLATLFDLEALVQFLSIGTLLAYTFVAASVIVLRYQPDRTLQSEFLDISPDKEGERRDTAGYESFSDKLRLVGKQRGETEARQAGCLKARFECLLRVLAPCGPGEAVVVCVVALLVCATSLASMLVFGSSHLHLPTWAFALFLSIFGLGFLVSVMLIAAHEQNRGPTTFLVPCVPFLPALSMLINITLMLKLNYMTWVRFMVWIVVGMFIYLSYGMWHSKERLREPAPRTVTARYVVIPSGRLSESLQPVQPAGDGPCSLSDSDSDAELDGVSDRQR</sequence>
<protein>
    <submittedName>
        <fullName evidence="10 11">Cationic amino acid transporter 4</fullName>
    </submittedName>
</protein>
<evidence type="ECO:0000313" key="11">
    <source>
        <dbReference type="RefSeq" id="XP_032809705.1"/>
    </source>
</evidence>
<feature type="transmembrane region" description="Helical" evidence="7">
    <location>
        <begin position="229"/>
        <end position="255"/>
    </location>
</feature>
<feature type="transmembrane region" description="Helical" evidence="7">
    <location>
        <begin position="197"/>
        <end position="217"/>
    </location>
</feature>
<feature type="transmembrane region" description="Helical" evidence="7">
    <location>
        <begin position="548"/>
        <end position="569"/>
    </location>
</feature>
<feature type="transmembrane region" description="Helical" evidence="7">
    <location>
        <begin position="316"/>
        <end position="345"/>
    </location>
</feature>
<feature type="transmembrane region" description="Helical" evidence="7">
    <location>
        <begin position="575"/>
        <end position="593"/>
    </location>
</feature>
<feature type="region of interest" description="Disordered" evidence="6">
    <location>
        <begin position="625"/>
        <end position="656"/>
    </location>
</feature>
<evidence type="ECO:0000313" key="12">
    <source>
        <dbReference type="RefSeq" id="XP_032809706.1"/>
    </source>
</evidence>
<evidence type="ECO:0000256" key="7">
    <source>
        <dbReference type="SAM" id="Phobius"/>
    </source>
</evidence>
<dbReference type="InterPro" id="IPR029485">
    <property type="entry name" value="CAT_C"/>
</dbReference>
<feature type="transmembrane region" description="Helical" evidence="7">
    <location>
        <begin position="366"/>
        <end position="385"/>
    </location>
</feature>
<dbReference type="KEGG" id="pmrn:116942186"/>
<feature type="transmembrane region" description="Helical" evidence="7">
    <location>
        <begin position="485"/>
        <end position="507"/>
    </location>
</feature>
<dbReference type="PANTHER" id="PTHR43243:SF4">
    <property type="entry name" value="CATIONIC AMINO ACID TRANSPORTER 4"/>
    <property type="match status" value="1"/>
</dbReference>
<feature type="transmembrane region" description="Helical" evidence="7">
    <location>
        <begin position="165"/>
        <end position="185"/>
    </location>
</feature>
<dbReference type="Pfam" id="PF13520">
    <property type="entry name" value="AA_permease_2"/>
    <property type="match status" value="1"/>
</dbReference>
<dbReference type="Gene3D" id="1.20.1740.10">
    <property type="entry name" value="Amino acid/polyamine transporter I"/>
    <property type="match status" value="1"/>
</dbReference>
<feature type="transmembrane region" description="Helical" evidence="7">
    <location>
        <begin position="513"/>
        <end position="536"/>
    </location>
</feature>
<feature type="transmembrane region" description="Helical" evidence="7">
    <location>
        <begin position="39"/>
        <end position="58"/>
    </location>
</feature>
<gene>
    <name evidence="10 11 12" type="primary">SLC7A4</name>
</gene>
<feature type="transmembrane region" description="Helical" evidence="7">
    <location>
        <begin position="267"/>
        <end position="296"/>
    </location>
</feature>
<evidence type="ECO:0000256" key="3">
    <source>
        <dbReference type="ARBA" id="ARBA00022692"/>
    </source>
</evidence>
<name>A0AAJ7WTM1_PETMA</name>
<evidence type="ECO:0000259" key="8">
    <source>
        <dbReference type="Pfam" id="PF13906"/>
    </source>
</evidence>
<comment type="subcellular location">
    <subcellularLocation>
        <location evidence="1">Membrane</location>
        <topology evidence="1">Multi-pass membrane protein</topology>
    </subcellularLocation>
</comment>
<accession>A0AAJ7WTM1</accession>
<evidence type="ECO:0000313" key="10">
    <source>
        <dbReference type="RefSeq" id="XP_032809704.1"/>
    </source>
</evidence>
<dbReference type="AlphaFoldDB" id="A0AAJ7WTM1"/>
<evidence type="ECO:0000256" key="6">
    <source>
        <dbReference type="SAM" id="MobiDB-lite"/>
    </source>
</evidence>
<dbReference type="Proteomes" id="UP001318040">
    <property type="component" value="Chromosome 13"/>
</dbReference>
<reference evidence="10 11" key="1">
    <citation type="submission" date="2025-04" db="UniProtKB">
        <authorList>
            <consortium name="RefSeq"/>
        </authorList>
    </citation>
    <scope>IDENTIFICATION</scope>
    <source>
        <tissue evidence="10 11">Sperm</tissue>
    </source>
</reference>
<feature type="transmembrane region" description="Helical" evidence="7">
    <location>
        <begin position="70"/>
        <end position="90"/>
    </location>
</feature>
<keyword evidence="3 7" id="KW-0812">Transmembrane</keyword>